<keyword evidence="5" id="KW-0949">S-adenosyl-L-methionine</keyword>
<dbReference type="PANTHER" id="PTHR45814:SF2">
    <property type="entry name" value="HISTONE-LYSINE N-METHYLTRANSFERASE SETD1"/>
    <property type="match status" value="1"/>
</dbReference>
<dbReference type="InterPro" id="IPR037841">
    <property type="entry name" value="SET_SETD1A/B"/>
</dbReference>
<feature type="region of interest" description="Disordered" evidence="14">
    <location>
        <begin position="969"/>
        <end position="1042"/>
    </location>
</feature>
<dbReference type="SUPFAM" id="SSF55277">
    <property type="entry name" value="GYF domain"/>
    <property type="match status" value="1"/>
</dbReference>
<dbReference type="PROSITE" id="PS50280">
    <property type="entry name" value="SET"/>
    <property type="match status" value="1"/>
</dbReference>
<feature type="compositionally biased region" description="Basic and acidic residues" evidence="14">
    <location>
        <begin position="620"/>
        <end position="629"/>
    </location>
</feature>
<evidence type="ECO:0000256" key="3">
    <source>
        <dbReference type="ARBA" id="ARBA00022603"/>
    </source>
</evidence>
<feature type="compositionally biased region" description="Polar residues" evidence="14">
    <location>
        <begin position="651"/>
        <end position="661"/>
    </location>
</feature>
<keyword evidence="9" id="KW-0804">Transcription</keyword>
<evidence type="ECO:0000256" key="10">
    <source>
        <dbReference type="ARBA" id="ARBA00023242"/>
    </source>
</evidence>
<sequence>MVSSTAFLHEHANHHYLPRKRFKLLGLEHHEFDAHISIGNCDDIATPTSLNTEEGSSHGFFNSNVTPSSSSLYDDKAGLDSVLEMSCQLNGNSGDNAESCSTGGTSGLDKNYSGCAPPAFVSGWMYINENGQMCGPYIQQQLYQGLSTGFLPEDLHVYPVVNGALVNPVPLKYFKQFPDHVATGFVYLGMGISDTTRPTDCYTSSSAGLAAHRQDGMAQHAATDTLYSDAQSVSYSQMHYGNYGTAESISNSQVPKAIVPILRMSGDSSCWLFEDEEGRKHGPHSLVELRSWHQCGYFRHSVMIYHTENKIGPLPLLSVLNAWGSDNSESLFPSDAIDGTGAMLKLISEISEDVSGQLHSGIMKAARRVALDEIISNVILEFANLKKDPRGLKVGNEASQICFAEDIMYEDAGKMVPSAPGSEAAAYKYASAMTPVNEVSLPCPRSPKSVGSLEDFWFSYAVVCRFLFDRCMEVLWNGVFYDEVADYSSFWRGQKIWFGLPMNRAPASGSDFCWNNEELPGQLPSIETCASNAGGPPGFESVRSLTDDLALSCGMSLSASEEASAGQNSLFDDMKSILESVETQLHLSTDVSLREYLEKLIKKEVRKVVNFSKDVKLEKASVRDQREQNSTKMLDVPSLDLNPMPADSENSRQTANSSCQISSDDLMHKPLASAFGRSLAYADGASDNQHNNEPTPPGFEDGSGVLSPSPGLKFRPQRSLEFIPKMGEYVAIAMCRQKLHDDVLGECKSLFLVDAVRHFLGSYRTSAIQCEPSASEGGLLGPERPRDDNSIALEDKHKKRSRKHHSLDLPVASLISGKCTYSRKKKMGQKKLGASQSSVATGSPDSPLEKPRMQGVSVDVAKNVEADLVALSPKKNEKAKDHAKLSVKARHLKAGTKSNSRSEHLLAKKSKRKKVMKIAEEVHDEKAVKDVTVKDVTKSSSEGVSVASKVLHNVAKVINSTSRDVRLEKGLPQDRSKKMFDGTKVTKQKRKLAEDSGPASKPAKILKTVNGSNAKKLTARHSTGQKTNSVKTKELNPCPKSHGCARSSINGWEWHKWSLNASHAERARVRGVQFIHSKYLNCEANSSPLPNGKGLSARTNRAKMRNLLAAAEGADLLKATQLKARKKRLRFQRSKIHDWGLVAMEPIEAEDFVIEYVGELIRPRISDIRERLYEKMGIGSSYLFRLDDGYVVDATKRGGIARFINHSCEPNCYTKVISLDGEKKIFIYAKRHIYAGEEITYNYKFPLEEKKIPCNCGSRKCRGSLN</sequence>
<feature type="compositionally biased region" description="Polar residues" evidence="14">
    <location>
        <begin position="1009"/>
        <end position="1030"/>
    </location>
</feature>
<feature type="domain" description="SET" evidence="15">
    <location>
        <begin position="1127"/>
        <end position="1244"/>
    </location>
</feature>
<dbReference type="PROSITE" id="PS50868">
    <property type="entry name" value="POST_SET"/>
    <property type="match status" value="1"/>
</dbReference>
<protein>
    <recommendedName>
        <fullName evidence="2">[histone H3]-lysine(4) N-trimethyltransferase</fullName>
        <ecNumber evidence="2">2.1.1.354</ecNumber>
    </recommendedName>
</protein>
<reference evidence="18" key="2">
    <citation type="journal article" date="2023" name="Plants (Basel)">
        <title>Annotation of the Turnera subulata (Passifloraceae) Draft Genome Reveals the S-Locus Evolved after the Divergence of Turneroideae from Passifloroideae in a Stepwise Manner.</title>
        <authorList>
            <person name="Henning P.M."/>
            <person name="Roalson E.H."/>
            <person name="Mir W."/>
            <person name="McCubbin A.G."/>
            <person name="Shore J.S."/>
        </authorList>
    </citation>
    <scope>NUCLEOTIDE SEQUENCE</scope>
    <source>
        <strain evidence="18">F60SS</strain>
    </source>
</reference>
<dbReference type="InterPro" id="IPR044570">
    <property type="entry name" value="Set1-like"/>
</dbReference>
<dbReference type="InterPro" id="IPR003616">
    <property type="entry name" value="Post-SET_dom"/>
</dbReference>
<evidence type="ECO:0000256" key="2">
    <source>
        <dbReference type="ARBA" id="ARBA00012182"/>
    </source>
</evidence>
<dbReference type="Gene3D" id="2.170.270.10">
    <property type="entry name" value="SET domain"/>
    <property type="match status" value="1"/>
</dbReference>
<keyword evidence="19" id="KW-1185">Reference proteome</keyword>
<evidence type="ECO:0000259" key="17">
    <source>
        <dbReference type="PROSITE" id="PS50868"/>
    </source>
</evidence>
<dbReference type="EC" id="2.1.1.354" evidence="2"/>
<evidence type="ECO:0000256" key="9">
    <source>
        <dbReference type="ARBA" id="ARBA00023163"/>
    </source>
</evidence>
<feature type="region of interest" description="Disordered" evidence="14">
    <location>
        <begin position="825"/>
        <end position="851"/>
    </location>
</feature>
<evidence type="ECO:0000259" key="15">
    <source>
        <dbReference type="PROSITE" id="PS50280"/>
    </source>
</evidence>
<dbReference type="SMART" id="SM00317">
    <property type="entry name" value="SET"/>
    <property type="match status" value="1"/>
</dbReference>
<dbReference type="Proteomes" id="UP001141552">
    <property type="component" value="Unassembled WGS sequence"/>
</dbReference>
<dbReference type="SUPFAM" id="SSF82199">
    <property type="entry name" value="SET domain"/>
    <property type="match status" value="1"/>
</dbReference>
<keyword evidence="6" id="KW-0156">Chromatin regulator</keyword>
<comment type="subcellular location">
    <subcellularLocation>
        <location evidence="1">Nucleus</location>
    </subcellularLocation>
</comment>
<dbReference type="GO" id="GO:0032259">
    <property type="term" value="P:methylation"/>
    <property type="evidence" value="ECO:0007669"/>
    <property type="project" value="UniProtKB-KW"/>
</dbReference>
<feature type="region of interest" description="Disordered" evidence="14">
    <location>
        <begin position="620"/>
        <end position="661"/>
    </location>
</feature>
<evidence type="ECO:0000256" key="13">
    <source>
        <dbReference type="ARBA" id="ARBA00049129"/>
    </source>
</evidence>
<dbReference type="PROSITE" id="PS50829">
    <property type="entry name" value="GYF"/>
    <property type="match status" value="1"/>
</dbReference>
<comment type="caution">
    <text evidence="18">The sequence shown here is derived from an EMBL/GenBank/DDBJ whole genome shotgun (WGS) entry which is preliminary data.</text>
</comment>
<gene>
    <name evidence="18" type="ORF">Tsubulata_037371</name>
</gene>
<dbReference type="Gene3D" id="3.30.1490.40">
    <property type="match status" value="2"/>
</dbReference>
<reference evidence="18" key="1">
    <citation type="submission" date="2022-02" db="EMBL/GenBank/DDBJ databases">
        <authorList>
            <person name="Henning P.M."/>
            <person name="McCubbin A.G."/>
            <person name="Shore J.S."/>
        </authorList>
    </citation>
    <scope>NUCLEOTIDE SEQUENCE</scope>
    <source>
        <strain evidence="18">F60SS</strain>
        <tissue evidence="18">Leaves</tissue>
    </source>
</reference>
<name>A0A9Q0FV24_9ROSI</name>
<evidence type="ECO:0000256" key="8">
    <source>
        <dbReference type="ARBA" id="ARBA00023015"/>
    </source>
</evidence>
<keyword evidence="7" id="KW-0694">RNA-binding</keyword>
<keyword evidence="10" id="KW-0539">Nucleus</keyword>
<evidence type="ECO:0000259" key="16">
    <source>
        <dbReference type="PROSITE" id="PS50829"/>
    </source>
</evidence>
<evidence type="ECO:0000313" key="19">
    <source>
        <dbReference type="Proteomes" id="UP001141552"/>
    </source>
</evidence>
<dbReference type="SMART" id="SM00508">
    <property type="entry name" value="PostSET"/>
    <property type="match status" value="1"/>
</dbReference>
<dbReference type="InterPro" id="IPR003169">
    <property type="entry name" value="GYF"/>
</dbReference>
<proteinExistence type="predicted"/>
<dbReference type="InterPro" id="IPR046341">
    <property type="entry name" value="SET_dom_sf"/>
</dbReference>
<dbReference type="AlphaFoldDB" id="A0A9Q0FV24"/>
<comment type="catalytic activity">
    <reaction evidence="11">
        <text>L-lysyl(4)-[histone H3] + 3 S-adenosyl-L-methionine = N(6),N(6),N(6)-trimethyl-L-lysyl(4)-[histone H3] + 3 S-adenosyl-L-homocysteine + 3 H(+)</text>
        <dbReference type="Rhea" id="RHEA:60260"/>
        <dbReference type="Rhea" id="RHEA-COMP:15537"/>
        <dbReference type="Rhea" id="RHEA-COMP:15547"/>
        <dbReference type="ChEBI" id="CHEBI:15378"/>
        <dbReference type="ChEBI" id="CHEBI:29969"/>
        <dbReference type="ChEBI" id="CHEBI:57856"/>
        <dbReference type="ChEBI" id="CHEBI:59789"/>
        <dbReference type="ChEBI" id="CHEBI:61961"/>
        <dbReference type="EC" id="2.1.1.354"/>
    </reaction>
</comment>
<keyword evidence="3" id="KW-0489">Methyltransferase</keyword>
<dbReference type="PANTHER" id="PTHR45814">
    <property type="entry name" value="HISTONE-LYSINE N-METHYLTRANSFERASE SETD1"/>
    <property type="match status" value="1"/>
</dbReference>
<evidence type="ECO:0000256" key="5">
    <source>
        <dbReference type="ARBA" id="ARBA00022691"/>
    </source>
</evidence>
<dbReference type="SMART" id="SM00444">
    <property type="entry name" value="GYF"/>
    <property type="match status" value="1"/>
</dbReference>
<dbReference type="InterPro" id="IPR001214">
    <property type="entry name" value="SET_dom"/>
</dbReference>
<keyword evidence="8" id="KW-0805">Transcription regulation</keyword>
<evidence type="ECO:0000256" key="14">
    <source>
        <dbReference type="SAM" id="MobiDB-lite"/>
    </source>
</evidence>
<organism evidence="18 19">
    <name type="scientific">Turnera subulata</name>
    <dbReference type="NCBI Taxonomy" id="218843"/>
    <lineage>
        <taxon>Eukaryota</taxon>
        <taxon>Viridiplantae</taxon>
        <taxon>Streptophyta</taxon>
        <taxon>Embryophyta</taxon>
        <taxon>Tracheophyta</taxon>
        <taxon>Spermatophyta</taxon>
        <taxon>Magnoliopsida</taxon>
        <taxon>eudicotyledons</taxon>
        <taxon>Gunneridae</taxon>
        <taxon>Pentapetalae</taxon>
        <taxon>rosids</taxon>
        <taxon>fabids</taxon>
        <taxon>Malpighiales</taxon>
        <taxon>Passifloraceae</taxon>
        <taxon>Turnera</taxon>
    </lineage>
</organism>
<evidence type="ECO:0000256" key="7">
    <source>
        <dbReference type="ARBA" id="ARBA00022884"/>
    </source>
</evidence>
<keyword evidence="4" id="KW-0808">Transferase</keyword>
<evidence type="ECO:0000256" key="4">
    <source>
        <dbReference type="ARBA" id="ARBA00022679"/>
    </source>
</evidence>
<dbReference type="InterPro" id="IPR035445">
    <property type="entry name" value="GYF-like_dom_sf"/>
</dbReference>
<feature type="domain" description="GYF" evidence="16">
    <location>
        <begin position="268"/>
        <end position="321"/>
    </location>
</feature>
<dbReference type="GO" id="GO:0048188">
    <property type="term" value="C:Set1C/COMPASS complex"/>
    <property type="evidence" value="ECO:0007669"/>
    <property type="project" value="InterPro"/>
</dbReference>
<dbReference type="EMBL" id="JAKUCV010003998">
    <property type="protein sequence ID" value="KAJ4836901.1"/>
    <property type="molecule type" value="Genomic_DNA"/>
</dbReference>
<dbReference type="CDD" id="cd19169">
    <property type="entry name" value="SET_SETD1"/>
    <property type="match status" value="1"/>
</dbReference>
<evidence type="ECO:0000256" key="1">
    <source>
        <dbReference type="ARBA" id="ARBA00004123"/>
    </source>
</evidence>
<dbReference type="Pfam" id="PF00856">
    <property type="entry name" value="SET"/>
    <property type="match status" value="1"/>
</dbReference>
<comment type="catalytic activity">
    <reaction evidence="12">
        <text>N(6)-methyl-L-lysyl(4)-[histone H3] + S-adenosyl-L-methionine = N(6),N(6)-dimethyl-L-lysyl(4)-[histone H3] + S-adenosyl-L-homocysteine + H(+)</text>
        <dbReference type="Rhea" id="RHEA:60268"/>
        <dbReference type="Rhea" id="RHEA-COMP:15540"/>
        <dbReference type="Rhea" id="RHEA-COMP:15543"/>
        <dbReference type="ChEBI" id="CHEBI:15378"/>
        <dbReference type="ChEBI" id="CHEBI:57856"/>
        <dbReference type="ChEBI" id="CHEBI:59789"/>
        <dbReference type="ChEBI" id="CHEBI:61929"/>
        <dbReference type="ChEBI" id="CHEBI:61976"/>
    </reaction>
</comment>
<evidence type="ECO:0000256" key="12">
    <source>
        <dbReference type="ARBA" id="ARBA00047583"/>
    </source>
</evidence>
<feature type="compositionally biased region" description="Basic and acidic residues" evidence="14">
    <location>
        <begin position="969"/>
        <end position="981"/>
    </location>
</feature>
<evidence type="ECO:0000256" key="11">
    <source>
        <dbReference type="ARBA" id="ARBA00047571"/>
    </source>
</evidence>
<evidence type="ECO:0000256" key="6">
    <source>
        <dbReference type="ARBA" id="ARBA00022853"/>
    </source>
</evidence>
<dbReference type="OrthoDB" id="308383at2759"/>
<dbReference type="GO" id="GO:0140999">
    <property type="term" value="F:histone H3K4 trimethyltransferase activity"/>
    <property type="evidence" value="ECO:0007669"/>
    <property type="project" value="UniProtKB-EC"/>
</dbReference>
<feature type="region of interest" description="Disordered" evidence="14">
    <location>
        <begin position="683"/>
        <end position="711"/>
    </location>
</feature>
<evidence type="ECO:0000313" key="18">
    <source>
        <dbReference type="EMBL" id="KAJ4836901.1"/>
    </source>
</evidence>
<feature type="compositionally biased region" description="Polar residues" evidence="14">
    <location>
        <begin position="834"/>
        <end position="844"/>
    </location>
</feature>
<dbReference type="GO" id="GO:0003723">
    <property type="term" value="F:RNA binding"/>
    <property type="evidence" value="ECO:0007669"/>
    <property type="project" value="UniProtKB-KW"/>
</dbReference>
<accession>A0A9Q0FV24</accession>
<comment type="catalytic activity">
    <reaction evidence="13">
        <text>N(6),N(6)-dimethyl-L-lysyl(4)-[histone H3] + S-adenosyl-L-methionine = N(6),N(6),N(6)-trimethyl-L-lysyl(4)-[histone H3] + S-adenosyl-L-homocysteine + H(+)</text>
        <dbReference type="Rhea" id="RHEA:60272"/>
        <dbReference type="Rhea" id="RHEA-COMP:15537"/>
        <dbReference type="Rhea" id="RHEA-COMP:15540"/>
        <dbReference type="ChEBI" id="CHEBI:15378"/>
        <dbReference type="ChEBI" id="CHEBI:57856"/>
        <dbReference type="ChEBI" id="CHEBI:59789"/>
        <dbReference type="ChEBI" id="CHEBI:61961"/>
        <dbReference type="ChEBI" id="CHEBI:61976"/>
    </reaction>
</comment>
<feature type="domain" description="Post-SET" evidence="17">
    <location>
        <begin position="1250"/>
        <end position="1266"/>
    </location>
</feature>
<dbReference type="Pfam" id="PF02213">
    <property type="entry name" value="GYF"/>
    <property type="match status" value="1"/>
</dbReference>